<dbReference type="EMBL" id="ML978175">
    <property type="protein sequence ID" value="KAF2032165.1"/>
    <property type="molecule type" value="Genomic_DNA"/>
</dbReference>
<gene>
    <name evidence="1" type="ORF">EK21DRAFT_110374</name>
</gene>
<keyword evidence="2" id="KW-1185">Reference proteome</keyword>
<reference evidence="1" key="1">
    <citation type="journal article" date="2020" name="Stud. Mycol.">
        <title>101 Dothideomycetes genomes: a test case for predicting lifestyles and emergence of pathogens.</title>
        <authorList>
            <person name="Haridas S."/>
            <person name="Albert R."/>
            <person name="Binder M."/>
            <person name="Bloem J."/>
            <person name="Labutti K."/>
            <person name="Salamov A."/>
            <person name="Andreopoulos B."/>
            <person name="Baker S."/>
            <person name="Barry K."/>
            <person name="Bills G."/>
            <person name="Bluhm B."/>
            <person name="Cannon C."/>
            <person name="Castanera R."/>
            <person name="Culley D."/>
            <person name="Daum C."/>
            <person name="Ezra D."/>
            <person name="Gonzalez J."/>
            <person name="Henrissat B."/>
            <person name="Kuo A."/>
            <person name="Liang C."/>
            <person name="Lipzen A."/>
            <person name="Lutzoni F."/>
            <person name="Magnuson J."/>
            <person name="Mondo S."/>
            <person name="Nolan M."/>
            <person name="Ohm R."/>
            <person name="Pangilinan J."/>
            <person name="Park H.-J."/>
            <person name="Ramirez L."/>
            <person name="Alfaro M."/>
            <person name="Sun H."/>
            <person name="Tritt A."/>
            <person name="Yoshinaga Y."/>
            <person name="Zwiers L.-H."/>
            <person name="Turgeon B."/>
            <person name="Goodwin S."/>
            <person name="Spatafora J."/>
            <person name="Crous P."/>
            <person name="Grigoriev I."/>
        </authorList>
    </citation>
    <scope>NUCLEOTIDE SEQUENCE</scope>
    <source>
        <strain evidence="1">CBS 110217</strain>
    </source>
</reference>
<sequence length="176" mass="20470">MPSALHKTPSNNFYDGPLHTVMFLDIMIDLGTRKHPGQTSILIKKSTWFQKHCPGRKEIELIRPSPELLEHFSFQNCVEDQFEHGFRLMIAYYYIGRFPIHLLVGLLAHTYGIDGLIQYSAQHAESLADALREEDSMVFLRLIEMIMEYKDWPSDDPWKKLATKHVRIIVKEEGAK</sequence>
<accession>A0A9P4HEM8</accession>
<organism evidence="1 2">
    <name type="scientific">Setomelanomma holmii</name>
    <dbReference type="NCBI Taxonomy" id="210430"/>
    <lineage>
        <taxon>Eukaryota</taxon>
        <taxon>Fungi</taxon>
        <taxon>Dikarya</taxon>
        <taxon>Ascomycota</taxon>
        <taxon>Pezizomycotina</taxon>
        <taxon>Dothideomycetes</taxon>
        <taxon>Pleosporomycetidae</taxon>
        <taxon>Pleosporales</taxon>
        <taxon>Pleosporineae</taxon>
        <taxon>Phaeosphaeriaceae</taxon>
        <taxon>Setomelanomma</taxon>
    </lineage>
</organism>
<proteinExistence type="predicted"/>
<evidence type="ECO:0008006" key="3">
    <source>
        <dbReference type="Google" id="ProtNLM"/>
    </source>
</evidence>
<protein>
    <recommendedName>
        <fullName evidence="3">BTB domain-containing protein</fullName>
    </recommendedName>
</protein>
<dbReference type="AlphaFoldDB" id="A0A9P4HEM8"/>
<evidence type="ECO:0000313" key="1">
    <source>
        <dbReference type="EMBL" id="KAF2032165.1"/>
    </source>
</evidence>
<name>A0A9P4HEM8_9PLEO</name>
<dbReference type="Proteomes" id="UP000799777">
    <property type="component" value="Unassembled WGS sequence"/>
</dbReference>
<evidence type="ECO:0000313" key="2">
    <source>
        <dbReference type="Proteomes" id="UP000799777"/>
    </source>
</evidence>
<comment type="caution">
    <text evidence="1">The sequence shown here is derived from an EMBL/GenBank/DDBJ whole genome shotgun (WGS) entry which is preliminary data.</text>
</comment>